<feature type="domain" description="Luciferase-like" evidence="5">
    <location>
        <begin position="10"/>
        <end position="208"/>
    </location>
</feature>
<keyword evidence="4" id="KW-0503">Monooxygenase</keyword>
<keyword evidence="7" id="KW-1185">Reference proteome</keyword>
<name>A0A919NDQ4_9ACTN</name>
<proteinExistence type="predicted"/>
<evidence type="ECO:0000313" key="7">
    <source>
        <dbReference type="Proteomes" id="UP000629619"/>
    </source>
</evidence>
<evidence type="ECO:0000313" key="6">
    <source>
        <dbReference type="EMBL" id="GIF09349.1"/>
    </source>
</evidence>
<evidence type="ECO:0000256" key="3">
    <source>
        <dbReference type="ARBA" id="ARBA00023002"/>
    </source>
</evidence>
<dbReference type="InterPro" id="IPR011251">
    <property type="entry name" value="Luciferase-like_dom"/>
</dbReference>
<keyword evidence="1" id="KW-0285">Flavoprotein</keyword>
<accession>A0A919NDQ4</accession>
<keyword evidence="2" id="KW-0288">FMN</keyword>
<dbReference type="EMBL" id="BOMW01000082">
    <property type="protein sequence ID" value="GIF09349.1"/>
    <property type="molecule type" value="Genomic_DNA"/>
</dbReference>
<dbReference type="PANTHER" id="PTHR42847:SF4">
    <property type="entry name" value="ALKANESULFONATE MONOOXYGENASE-RELATED"/>
    <property type="match status" value="1"/>
</dbReference>
<sequence length="297" mass="32098">MRVGVIILPDRGWQESKNNWRTADQLGFDSAWTYDHLSWGPLIDRPWLSAFPTLAAAASVTERIELGTLVTSPNFRHPVLLARDALTIDDLSGGRFVLGVGAGSVSAGDAQVLSSEPLARTARTRRFAEFVQLLDRLLTEPLVDHDGAFYTVNQARNVPVNTPGPSIPLAIAATAPRGQELAARFGDIWVTLGPPELSTAYQPAALAAVVGAQMAGLEAACDRVGRDPGELRRVFVMTDLSAHALASTESFVEFTEEYANLGITDLAFHWPRESGIFAGDPEIPFRVAEALPALRDK</sequence>
<keyword evidence="3" id="KW-0560">Oxidoreductase</keyword>
<dbReference type="InterPro" id="IPR050172">
    <property type="entry name" value="SsuD_RutA_monooxygenase"/>
</dbReference>
<dbReference type="GO" id="GO:0046306">
    <property type="term" value="P:alkanesulfonate catabolic process"/>
    <property type="evidence" value="ECO:0007669"/>
    <property type="project" value="TreeGrafter"/>
</dbReference>
<dbReference type="GO" id="GO:0008726">
    <property type="term" value="F:alkanesulfonate monooxygenase activity"/>
    <property type="evidence" value="ECO:0007669"/>
    <property type="project" value="TreeGrafter"/>
</dbReference>
<dbReference type="Gene3D" id="3.20.20.30">
    <property type="entry name" value="Luciferase-like domain"/>
    <property type="match status" value="1"/>
</dbReference>
<organism evidence="6 7">
    <name type="scientific">Actinoplanes siamensis</name>
    <dbReference type="NCBI Taxonomy" id="1223317"/>
    <lineage>
        <taxon>Bacteria</taxon>
        <taxon>Bacillati</taxon>
        <taxon>Actinomycetota</taxon>
        <taxon>Actinomycetes</taxon>
        <taxon>Micromonosporales</taxon>
        <taxon>Micromonosporaceae</taxon>
        <taxon>Actinoplanes</taxon>
    </lineage>
</organism>
<dbReference type="RefSeq" id="WP_203684657.1">
    <property type="nucleotide sequence ID" value="NZ_BOMW01000082.1"/>
</dbReference>
<evidence type="ECO:0000256" key="1">
    <source>
        <dbReference type="ARBA" id="ARBA00022630"/>
    </source>
</evidence>
<dbReference type="SUPFAM" id="SSF51679">
    <property type="entry name" value="Bacterial luciferase-like"/>
    <property type="match status" value="1"/>
</dbReference>
<evidence type="ECO:0000259" key="5">
    <source>
        <dbReference type="Pfam" id="PF00296"/>
    </source>
</evidence>
<reference evidence="6" key="1">
    <citation type="submission" date="2021-01" db="EMBL/GenBank/DDBJ databases">
        <title>Whole genome shotgun sequence of Actinoplanes siamensis NBRC 109076.</title>
        <authorList>
            <person name="Komaki H."/>
            <person name="Tamura T."/>
        </authorList>
    </citation>
    <scope>NUCLEOTIDE SEQUENCE</scope>
    <source>
        <strain evidence="6">NBRC 109076</strain>
    </source>
</reference>
<evidence type="ECO:0000256" key="4">
    <source>
        <dbReference type="ARBA" id="ARBA00023033"/>
    </source>
</evidence>
<protein>
    <submittedName>
        <fullName evidence="6">Luciferase</fullName>
    </submittedName>
</protein>
<evidence type="ECO:0000256" key="2">
    <source>
        <dbReference type="ARBA" id="ARBA00022643"/>
    </source>
</evidence>
<dbReference type="PANTHER" id="PTHR42847">
    <property type="entry name" value="ALKANESULFONATE MONOOXYGENASE"/>
    <property type="match status" value="1"/>
</dbReference>
<dbReference type="Proteomes" id="UP000629619">
    <property type="component" value="Unassembled WGS sequence"/>
</dbReference>
<comment type="caution">
    <text evidence="6">The sequence shown here is derived from an EMBL/GenBank/DDBJ whole genome shotgun (WGS) entry which is preliminary data.</text>
</comment>
<dbReference type="AlphaFoldDB" id="A0A919NDQ4"/>
<gene>
    <name evidence="6" type="ORF">Asi03nite_68870</name>
</gene>
<dbReference type="InterPro" id="IPR036661">
    <property type="entry name" value="Luciferase-like_sf"/>
</dbReference>
<dbReference type="Pfam" id="PF00296">
    <property type="entry name" value="Bac_luciferase"/>
    <property type="match status" value="1"/>
</dbReference>